<feature type="transmembrane region" description="Helical" evidence="1">
    <location>
        <begin position="6"/>
        <end position="23"/>
    </location>
</feature>
<evidence type="ECO:0000313" key="3">
    <source>
        <dbReference type="Proteomes" id="UP000428260"/>
    </source>
</evidence>
<feature type="transmembrane region" description="Helical" evidence="1">
    <location>
        <begin position="455"/>
        <end position="476"/>
    </location>
</feature>
<proteinExistence type="predicted"/>
<evidence type="ECO:0000313" key="2">
    <source>
        <dbReference type="EMBL" id="QGY44321.1"/>
    </source>
</evidence>
<keyword evidence="1" id="KW-0812">Transmembrane</keyword>
<keyword evidence="3" id="KW-1185">Reference proteome</keyword>
<dbReference type="Proteomes" id="UP000428260">
    <property type="component" value="Chromosome"/>
</dbReference>
<feature type="transmembrane region" description="Helical" evidence="1">
    <location>
        <begin position="352"/>
        <end position="369"/>
    </location>
</feature>
<feature type="transmembrane region" description="Helical" evidence="1">
    <location>
        <begin position="258"/>
        <end position="280"/>
    </location>
</feature>
<sequence length="1000" mass="115450">MKKKEYLLFVLVVIAAFWQIFFLQNGMKWDFVDAFLPSRYFFSESVLNNQFPLWNPYLLYGIPVFADLVSVFNPEFWIVGNLFAYSNITLQYIFLTYILIAGISFNYFLKQFSVDQKLSLALSVAYMLSGLSIGNAQHIAFVYSYAIVPFVMASYFSFLHSLSRHNFVRLSISLFLIIFGGYPGFTIILGYFLLSIFLFFLVQNWPDKNYLKKLFGYHLLLIITVVLFSLVLIVAYFQGLPFLSRYGGLPLHLAQKHSFTFQSLISLILPMATGADIGYFQTDQSMSNAYFGIISLVLFLFALIKKIRRKESYIVLGFGIFALLVSFGEQFFLREFLYRYFPLMDMFQYPSIFRGFAIFGFLAFAGINLKNFEFRKVERTLLSAISAGVILLIIVLVFRAFTQVEDLAYFQSGIGFTEKLFAATRFDNIILQGTIQFAILIVFLLLLWKVKDIRMFSTAVVFLFVFDGIISTQLNIHYTVTGKTNPVEFYHYLKSSPKGFPVPELKPIGENSDKRAQNDFLWMNNNVFPKKVTFDGLVSFKLDGYAFLSDTYPALLKAIKKEPLVYLSGDVRPNSKVQNFTSKTVFLSQTDYSKLQGRNIRPDDDSHLKIRAFSPKEIEVKTQTSSPQLLIYQQNYFNGWQVFIDGKQQDLLKSNYAHLAVFVPSGEHTVVFKFENRLIKYAFVFSYLVFFVLIGCLVNYVIIKRPERRKNIVFILLSGVAIFIAGSLLNRHFYKKNAKGLSPVIVEKTEQWRHDYADDIKVLLSTQNSELIEIVPADTVFFVDEKTNIARFSRFLENSESRFFVFAWQGSIIDNNLKELLYSFYPEIVEQSIGNNSGIILAEKRKTEFGYTFYQNFEKQGDDNWTKDRNRIKRDSVSGNHSYSFSISEEWGQVIEKSVEGRLLDLKEIVVVSDILFESELSKTLVVISAERGGKAYLYEVLDVSEFVDEAGQWRRIAFSVDMGSGLKEGDSIKIYFWNIEKVLFQIDNLKMKYVFNHPD</sequence>
<dbReference type="InterPro" id="IPR018580">
    <property type="entry name" value="Uncharacterised_YfhO"/>
</dbReference>
<feature type="transmembrane region" description="Helical" evidence="1">
    <location>
        <begin position="174"/>
        <end position="202"/>
    </location>
</feature>
<keyword evidence="1" id="KW-0472">Membrane</keyword>
<dbReference type="EMBL" id="CP046401">
    <property type="protein sequence ID" value="QGY44321.1"/>
    <property type="molecule type" value="Genomic_DNA"/>
</dbReference>
<feature type="transmembrane region" description="Helical" evidence="1">
    <location>
        <begin position="313"/>
        <end position="332"/>
    </location>
</feature>
<feature type="transmembrane region" description="Helical" evidence="1">
    <location>
        <begin position="142"/>
        <end position="162"/>
    </location>
</feature>
<feature type="transmembrane region" description="Helical" evidence="1">
    <location>
        <begin position="712"/>
        <end position="729"/>
    </location>
</feature>
<keyword evidence="1" id="KW-1133">Transmembrane helix</keyword>
<dbReference type="KEGG" id="mcos:GM418_11835"/>
<evidence type="ECO:0000256" key="1">
    <source>
        <dbReference type="SAM" id="Phobius"/>
    </source>
</evidence>
<organism evidence="2 3">
    <name type="scientific">Maribellus comscasis</name>
    <dbReference type="NCBI Taxonomy" id="2681766"/>
    <lineage>
        <taxon>Bacteria</taxon>
        <taxon>Pseudomonadati</taxon>
        <taxon>Bacteroidota</taxon>
        <taxon>Bacteroidia</taxon>
        <taxon>Marinilabiliales</taxon>
        <taxon>Prolixibacteraceae</taxon>
        <taxon>Maribellus</taxon>
    </lineage>
</organism>
<feature type="transmembrane region" description="Helical" evidence="1">
    <location>
        <begin position="90"/>
        <end position="109"/>
    </location>
</feature>
<name>A0A6I6JPE0_9BACT</name>
<protein>
    <submittedName>
        <fullName evidence="2">YfhO family protein</fullName>
    </submittedName>
</protein>
<dbReference type="RefSeq" id="WP_158866303.1">
    <property type="nucleotide sequence ID" value="NZ_CP046401.1"/>
</dbReference>
<feature type="transmembrane region" description="Helical" evidence="1">
    <location>
        <begin position="57"/>
        <end position="78"/>
    </location>
</feature>
<reference evidence="2 3" key="1">
    <citation type="submission" date="2019-11" db="EMBL/GenBank/DDBJ databases">
        <authorList>
            <person name="Zheng R.K."/>
            <person name="Sun C.M."/>
        </authorList>
    </citation>
    <scope>NUCLEOTIDE SEQUENCE [LARGE SCALE GENOMIC DNA]</scope>
    <source>
        <strain evidence="2 3">WC007</strain>
    </source>
</reference>
<accession>A0A6I6JPE0</accession>
<feature type="transmembrane region" description="Helical" evidence="1">
    <location>
        <begin position="429"/>
        <end position="448"/>
    </location>
</feature>
<feature type="transmembrane region" description="Helical" evidence="1">
    <location>
        <begin position="214"/>
        <end position="237"/>
    </location>
</feature>
<feature type="transmembrane region" description="Helical" evidence="1">
    <location>
        <begin position="381"/>
        <end position="401"/>
    </location>
</feature>
<gene>
    <name evidence="2" type="ORF">GM418_11835</name>
</gene>
<dbReference type="Pfam" id="PF09586">
    <property type="entry name" value="YfhO"/>
    <property type="match status" value="1"/>
</dbReference>
<feature type="transmembrane region" description="Helical" evidence="1">
    <location>
        <begin position="681"/>
        <end position="703"/>
    </location>
</feature>
<feature type="transmembrane region" description="Helical" evidence="1">
    <location>
        <begin position="286"/>
        <end position="304"/>
    </location>
</feature>
<dbReference type="AlphaFoldDB" id="A0A6I6JPE0"/>